<dbReference type="Gene3D" id="3.40.190.10">
    <property type="entry name" value="Periplasmic binding protein-like II"/>
    <property type="match status" value="2"/>
</dbReference>
<evidence type="ECO:0000313" key="2">
    <source>
        <dbReference type="EMBL" id="MBT8768333.1"/>
    </source>
</evidence>
<feature type="signal peptide" evidence="1">
    <location>
        <begin position="1"/>
        <end position="20"/>
    </location>
</feature>
<evidence type="ECO:0000256" key="1">
    <source>
        <dbReference type="SAM" id="SignalP"/>
    </source>
</evidence>
<keyword evidence="1" id="KW-0732">Signal</keyword>
<protein>
    <submittedName>
        <fullName evidence="2">ABC transporter substrate-binding protein</fullName>
    </submittedName>
</protein>
<name>A0ABS5XKW7_9GAMM</name>
<dbReference type="Proteomes" id="UP001519667">
    <property type="component" value="Unassembled WGS sequence"/>
</dbReference>
<sequence>MWIGVWLCLCASLVSATAHATETVQVAGAQFPPYVVKPDSADASGLLLEFLAALNAIQSDYRFVMRPTAIPRRFRDFQEGRIDLAVFENPDWGWQGIPSVRIDMGLEDTEVFVAASRPGRDQRYFDDLSGKRLALFSGYHYGFAGFNADPQFLKLEFNAKLSYSHDSNLRMLLRERADIALVTRSYFGAYLEAHPQEAGRFLVSDQVDQRYRHFALLRPQAPISGRAFHTLLEQLRANGQLERIFAPYGVTVRPAAAGSSATADDSD</sequence>
<keyword evidence="3" id="KW-1185">Reference proteome</keyword>
<comment type="caution">
    <text evidence="2">The sequence shown here is derived from an EMBL/GenBank/DDBJ whole genome shotgun (WGS) entry which is preliminary data.</text>
</comment>
<reference evidence="2 3" key="1">
    <citation type="submission" date="2021-04" db="EMBL/GenBank/DDBJ databases">
        <title>Pseudomonas boanensis sp. nov., a bacterium isolated from river water used for household purposes in Boane District, Mozambique.</title>
        <authorList>
            <person name="Nicklasson M."/>
            <person name="Martin-Rodriguez A.J."/>
            <person name="Thorell K."/>
            <person name="Neves L."/>
            <person name="Mussagy A."/>
            <person name="Rydberg H.A."/>
            <person name="Hernroth B."/>
            <person name="Svensson-Stadler L."/>
            <person name="Sjoling A."/>
        </authorList>
    </citation>
    <scope>NUCLEOTIDE SEQUENCE [LARGE SCALE GENOMIC DNA]</scope>
    <source>
        <strain evidence="2 3">DB1</strain>
    </source>
</reference>
<gene>
    <name evidence="2" type="ORF">J7302_19685</name>
</gene>
<proteinExistence type="predicted"/>
<accession>A0ABS5XKW7</accession>
<organism evidence="2 3">
    <name type="scientific">Metapseudomonas boanensis</name>
    <dbReference type="NCBI Taxonomy" id="2822138"/>
    <lineage>
        <taxon>Bacteria</taxon>
        <taxon>Pseudomonadati</taxon>
        <taxon>Pseudomonadota</taxon>
        <taxon>Gammaproteobacteria</taxon>
        <taxon>Pseudomonadales</taxon>
        <taxon>Pseudomonadaceae</taxon>
        <taxon>Metapseudomonas</taxon>
    </lineage>
</organism>
<dbReference type="SUPFAM" id="SSF53850">
    <property type="entry name" value="Periplasmic binding protein-like II"/>
    <property type="match status" value="1"/>
</dbReference>
<feature type="chain" id="PRO_5047094595" evidence="1">
    <location>
        <begin position="21"/>
        <end position="267"/>
    </location>
</feature>
<dbReference type="EMBL" id="JAGTIS010000012">
    <property type="protein sequence ID" value="MBT8768333.1"/>
    <property type="molecule type" value="Genomic_DNA"/>
</dbReference>
<evidence type="ECO:0000313" key="3">
    <source>
        <dbReference type="Proteomes" id="UP001519667"/>
    </source>
</evidence>